<dbReference type="OrthoDB" id="1280581at2759"/>
<evidence type="ECO:0000313" key="3">
    <source>
        <dbReference type="Proteomes" id="UP000595140"/>
    </source>
</evidence>
<accession>A0A484KVU7</accession>
<sequence>MAPTTRSNQSEGGGAEPDPIAVQLAAIAERLAVMESLKHDVATLKSHATSSSNSGFKRGHKDPADDGAYSWRNNRPYRPYNKIYFPVFSDEDPRGWILKAEKYFRYYNVPEDEKVDIAVMYLEGGALDLGQVPTSPIAPLPITRDWEFDVQPKEVLSHRWVWEADQHVLELLISWCQRPVEEATYECYDLLRAQFPSFRLEDKSFYQAGSSDKPPIRLVYSRRKKMAKGGPAEVEQLKMLMGISNNPLSG</sequence>
<protein>
    <submittedName>
        <fullName evidence="2">Uncharacterized protein</fullName>
    </submittedName>
</protein>
<reference evidence="2 3" key="1">
    <citation type="submission" date="2018-04" db="EMBL/GenBank/DDBJ databases">
        <authorList>
            <person name="Vogel A."/>
        </authorList>
    </citation>
    <scope>NUCLEOTIDE SEQUENCE [LARGE SCALE GENOMIC DNA]</scope>
</reference>
<dbReference type="AlphaFoldDB" id="A0A484KVU7"/>
<organism evidence="2 3">
    <name type="scientific">Cuscuta campestris</name>
    <dbReference type="NCBI Taxonomy" id="132261"/>
    <lineage>
        <taxon>Eukaryota</taxon>
        <taxon>Viridiplantae</taxon>
        <taxon>Streptophyta</taxon>
        <taxon>Embryophyta</taxon>
        <taxon>Tracheophyta</taxon>
        <taxon>Spermatophyta</taxon>
        <taxon>Magnoliopsida</taxon>
        <taxon>eudicotyledons</taxon>
        <taxon>Gunneridae</taxon>
        <taxon>Pentapetalae</taxon>
        <taxon>asterids</taxon>
        <taxon>lamiids</taxon>
        <taxon>Solanales</taxon>
        <taxon>Convolvulaceae</taxon>
        <taxon>Cuscuteae</taxon>
        <taxon>Cuscuta</taxon>
        <taxon>Cuscuta subgen. Grammica</taxon>
        <taxon>Cuscuta sect. Cleistogrammica</taxon>
    </lineage>
</organism>
<proteinExistence type="predicted"/>
<evidence type="ECO:0000256" key="1">
    <source>
        <dbReference type="SAM" id="MobiDB-lite"/>
    </source>
</evidence>
<dbReference type="EMBL" id="OOIL02000669">
    <property type="protein sequence ID" value="VFQ68074.1"/>
    <property type="molecule type" value="Genomic_DNA"/>
</dbReference>
<evidence type="ECO:0000313" key="2">
    <source>
        <dbReference type="EMBL" id="VFQ68074.1"/>
    </source>
</evidence>
<name>A0A484KVU7_9ASTE</name>
<keyword evidence="3" id="KW-1185">Reference proteome</keyword>
<gene>
    <name evidence="2" type="ORF">CCAM_LOCUS9850</name>
</gene>
<feature type="region of interest" description="Disordered" evidence="1">
    <location>
        <begin position="48"/>
        <end position="71"/>
    </location>
</feature>
<dbReference type="Proteomes" id="UP000595140">
    <property type="component" value="Unassembled WGS sequence"/>
</dbReference>